<dbReference type="Proteomes" id="UP000075573">
    <property type="component" value="Unassembled WGS sequence"/>
</dbReference>
<sequence>MHWTTPLSAARRPLLAAGLVALGLNALVLSAVVMPARAETPANAVYAGKVDEGSASLTLTAGGQKGLLHIQSASCSASVSGDITEMGRGMLLTVPSDDLHPEQCHIALLARNGVVTDASEEVSCRQWHGADCDFDFSGNMARQPPP</sequence>
<dbReference type="PATRIC" id="fig|442.7.peg.1999"/>
<accession>A0A149QYF5</accession>
<proteinExistence type="predicted"/>
<protein>
    <submittedName>
        <fullName evidence="1">Uncharacterized protein</fullName>
    </submittedName>
</protein>
<name>A0A149QYF5_9PROT</name>
<reference evidence="1 2" key="1">
    <citation type="submission" date="2015-06" db="EMBL/GenBank/DDBJ databases">
        <title>Improved classification and identification of acetic acid bacteria using matrix-assisted laser desorption/ionization time-of-flight mass spectrometry; Gluconobacter nephelii and Gluconobacter uchimurae are later heterotypic synonyms of Gluconobacter japonicus and Gluconobacter oxydans, respectively.</title>
        <authorList>
            <person name="Li L."/>
            <person name="Cleenwerck I."/>
            <person name="De Vuyst L."/>
            <person name="Vandamme P."/>
        </authorList>
    </citation>
    <scope>NUCLEOTIDE SEQUENCE [LARGE SCALE GENOMIC DNA]</scope>
    <source>
        <strain evidence="1 2">LMG 1764</strain>
    </source>
</reference>
<dbReference type="AlphaFoldDB" id="A0A149QYF5"/>
<organism evidence="1 2">
    <name type="scientific">Gluconobacter potus</name>
    <dbReference type="NCBI Taxonomy" id="2724927"/>
    <lineage>
        <taxon>Bacteria</taxon>
        <taxon>Pseudomonadati</taxon>
        <taxon>Pseudomonadota</taxon>
        <taxon>Alphaproteobacteria</taxon>
        <taxon>Acetobacterales</taxon>
        <taxon>Acetobacteraceae</taxon>
        <taxon>Gluconobacter</taxon>
    </lineage>
</organism>
<evidence type="ECO:0000313" key="2">
    <source>
        <dbReference type="Proteomes" id="UP000075573"/>
    </source>
</evidence>
<comment type="caution">
    <text evidence="1">The sequence shown here is derived from an EMBL/GenBank/DDBJ whole genome shotgun (WGS) entry which is preliminary data.</text>
</comment>
<dbReference type="RefSeq" id="WP_062494272.1">
    <property type="nucleotide sequence ID" value="NZ_LHZB01000099.1"/>
</dbReference>
<evidence type="ECO:0000313" key="1">
    <source>
        <dbReference type="EMBL" id="KXV02301.1"/>
    </source>
</evidence>
<dbReference type="EMBL" id="LHZB01000099">
    <property type="protein sequence ID" value="KXV02301.1"/>
    <property type="molecule type" value="Genomic_DNA"/>
</dbReference>
<gene>
    <name evidence="1" type="ORF">AD929_03205</name>
</gene>